<proteinExistence type="predicted"/>
<keyword evidence="3" id="KW-1185">Reference proteome</keyword>
<feature type="compositionally biased region" description="Basic and acidic residues" evidence="1">
    <location>
        <begin position="194"/>
        <end position="209"/>
    </location>
</feature>
<name>A0A284R880_ARMOS</name>
<evidence type="ECO:0000313" key="3">
    <source>
        <dbReference type="Proteomes" id="UP000219338"/>
    </source>
</evidence>
<accession>A0A284R880</accession>
<evidence type="ECO:0000313" key="2">
    <source>
        <dbReference type="EMBL" id="SJL04899.1"/>
    </source>
</evidence>
<organism evidence="2 3">
    <name type="scientific">Armillaria ostoyae</name>
    <name type="common">Armillaria root rot fungus</name>
    <dbReference type="NCBI Taxonomy" id="47428"/>
    <lineage>
        <taxon>Eukaryota</taxon>
        <taxon>Fungi</taxon>
        <taxon>Dikarya</taxon>
        <taxon>Basidiomycota</taxon>
        <taxon>Agaricomycotina</taxon>
        <taxon>Agaricomycetes</taxon>
        <taxon>Agaricomycetidae</taxon>
        <taxon>Agaricales</taxon>
        <taxon>Marasmiineae</taxon>
        <taxon>Physalacriaceae</taxon>
        <taxon>Armillaria</taxon>
    </lineage>
</organism>
<dbReference type="EMBL" id="FUEG01000005">
    <property type="protein sequence ID" value="SJL04899.1"/>
    <property type="molecule type" value="Genomic_DNA"/>
</dbReference>
<dbReference type="STRING" id="47428.A0A284R880"/>
<gene>
    <name evidence="2" type="ORF">ARMOST_08270</name>
</gene>
<dbReference type="OMA" id="WYAGVIY"/>
<feature type="region of interest" description="Disordered" evidence="1">
    <location>
        <begin position="194"/>
        <end position="231"/>
    </location>
</feature>
<sequence>MAVPHPPEPANPFIFEPDNRAREGLHSLSARSYLVFIARHCPDGVGEAVVKKIDSSPSCFGRAIDVFTITCNINAKPSDIVLSTLTFDDNSGFMADEAAMICQIASDCADEYNALGHQCYWYAGVIYKIIQEIYLSCFKETLADSNRRRGMGHGVRIQTNIFIPPSDAPELLAQIHHKRWSEWTTEIEVKKKENWSGEQRQELNRKDEGPGQGTHFRTRLEPGYPLIPMDK</sequence>
<dbReference type="AlphaFoldDB" id="A0A284R880"/>
<protein>
    <submittedName>
        <fullName evidence="2">Uncharacterized protein</fullName>
    </submittedName>
</protein>
<dbReference type="Proteomes" id="UP000219338">
    <property type="component" value="Unassembled WGS sequence"/>
</dbReference>
<dbReference type="OrthoDB" id="3243781at2759"/>
<evidence type="ECO:0000256" key="1">
    <source>
        <dbReference type="SAM" id="MobiDB-lite"/>
    </source>
</evidence>
<reference evidence="3" key="1">
    <citation type="journal article" date="2017" name="Nat. Ecol. Evol.">
        <title>Genome expansion and lineage-specific genetic innovations in the forest pathogenic fungi Armillaria.</title>
        <authorList>
            <person name="Sipos G."/>
            <person name="Prasanna A.N."/>
            <person name="Walter M.C."/>
            <person name="O'Connor E."/>
            <person name="Balint B."/>
            <person name="Krizsan K."/>
            <person name="Kiss B."/>
            <person name="Hess J."/>
            <person name="Varga T."/>
            <person name="Slot J."/>
            <person name="Riley R."/>
            <person name="Boka B."/>
            <person name="Rigling D."/>
            <person name="Barry K."/>
            <person name="Lee J."/>
            <person name="Mihaltcheva S."/>
            <person name="LaButti K."/>
            <person name="Lipzen A."/>
            <person name="Waldron R."/>
            <person name="Moloney N.M."/>
            <person name="Sperisen C."/>
            <person name="Kredics L."/>
            <person name="Vagvoelgyi C."/>
            <person name="Patrignani A."/>
            <person name="Fitzpatrick D."/>
            <person name="Nagy I."/>
            <person name="Doyle S."/>
            <person name="Anderson J.B."/>
            <person name="Grigoriev I.V."/>
            <person name="Gueldener U."/>
            <person name="Muensterkoetter M."/>
            <person name="Nagy L.G."/>
        </authorList>
    </citation>
    <scope>NUCLEOTIDE SEQUENCE [LARGE SCALE GENOMIC DNA]</scope>
    <source>
        <strain evidence="3">C18/9</strain>
    </source>
</reference>